<dbReference type="InterPro" id="IPR026000">
    <property type="entry name" value="Apc5_dom"/>
</dbReference>
<dbReference type="Gene3D" id="1.25.40.10">
    <property type="entry name" value="Tetratricopeptide repeat domain"/>
    <property type="match status" value="1"/>
</dbReference>
<accession>A0A1E4TBW3</accession>
<evidence type="ECO:0000259" key="9">
    <source>
        <dbReference type="Pfam" id="PF12862"/>
    </source>
</evidence>
<organism evidence="10 11">
    <name type="scientific">Tortispora caseinolytica NRRL Y-17796</name>
    <dbReference type="NCBI Taxonomy" id="767744"/>
    <lineage>
        <taxon>Eukaryota</taxon>
        <taxon>Fungi</taxon>
        <taxon>Dikarya</taxon>
        <taxon>Ascomycota</taxon>
        <taxon>Saccharomycotina</taxon>
        <taxon>Trigonopsidomycetes</taxon>
        <taxon>Trigonopsidales</taxon>
        <taxon>Trigonopsidaceae</taxon>
        <taxon>Tortispora</taxon>
    </lineage>
</organism>
<dbReference type="GO" id="GO:0031145">
    <property type="term" value="P:anaphase-promoting complex-dependent catabolic process"/>
    <property type="evidence" value="ECO:0007669"/>
    <property type="project" value="TreeGrafter"/>
</dbReference>
<dbReference type="InterPro" id="IPR011990">
    <property type="entry name" value="TPR-like_helical_dom_sf"/>
</dbReference>
<dbReference type="EMBL" id="KV453843">
    <property type="protein sequence ID" value="ODV89227.1"/>
    <property type="molecule type" value="Genomic_DNA"/>
</dbReference>
<evidence type="ECO:0000256" key="5">
    <source>
        <dbReference type="ARBA" id="ARBA00022786"/>
    </source>
</evidence>
<evidence type="ECO:0000256" key="7">
    <source>
        <dbReference type="ARBA" id="ARBA00031069"/>
    </source>
</evidence>
<keyword evidence="3" id="KW-0132">Cell division</keyword>
<dbReference type="GO" id="GO:0070979">
    <property type="term" value="P:protein K11-linked ubiquitination"/>
    <property type="evidence" value="ECO:0007669"/>
    <property type="project" value="TreeGrafter"/>
</dbReference>
<sequence>MAESWPNQFISSQKIIILLLIDVCIHDSTQFDNLVPALLRFVSAYLRSPYHHNFEWFTLQLAQIDPENTIANLLLDRITQISSLDLLCSFIEDTEIYITPDHDSKQYLVHPESPAGRFVRAMFLDFSSMPFESLSDIWLAFGRFVGRDPLAGADDFAHLLSDPTVHAIIASNHKHLAPLYDIALLIDTQVATLTSPFMHLSPTSASASTPTLAPADPRLLADFLHNIFTKAAHTPPLVHYAAFLLARREGDYSKSFERLRTYFDYSSEGKHDNNVVYPYALLSLAVLQTEFGCFPEAFKAINEAISAARESQDLFCLNYALSFLVSFQHNYPEHAKPFPVELSEDQMLHFLKANTSELVASDFKSLAYLTDVKISAQQAAPFSSVFEALTKALATPAPNDHQQMQYIIKATYWQRLGYPALALLPIEAFQNLLPAQQSADEFGSVCSWISLYYIYAGDYDRANEHLQQFKSMNRPSLRSDQTLKYLEDVIMLIKHTQTSNFEQASIYKKRLEQMNSFNSDLDFEAVLASLELELCLGNYSTVTTYVHSRLPNLLEIHDDVYHQLRLMNLYAKAMICAGTPYRALSVAIRVVIGGQRSGLMAVMLEGVCLLAEILVCVDYPHDALILLDETMPRFYQINYVSLTAKALAVMSDAMFVMLDDVQDDQFARRCLKYVEQSRSLYQRIGNSLEVKKALAKTVPLYDILNDIDKREENLRLITASCESLRI</sequence>
<dbReference type="UniPathway" id="UPA00143"/>
<dbReference type="OrthoDB" id="2504561at2759"/>
<dbReference type="GO" id="GO:0005680">
    <property type="term" value="C:anaphase-promoting complex"/>
    <property type="evidence" value="ECO:0007669"/>
    <property type="project" value="InterPro"/>
</dbReference>
<dbReference type="Proteomes" id="UP000095023">
    <property type="component" value="Unassembled WGS sequence"/>
</dbReference>
<evidence type="ECO:0000256" key="2">
    <source>
        <dbReference type="ARBA" id="ARBA00016066"/>
    </source>
</evidence>
<dbReference type="InterPro" id="IPR037679">
    <property type="entry name" value="Apc5"/>
</dbReference>
<proteinExistence type="inferred from homology"/>
<dbReference type="PANTHER" id="PTHR12830">
    <property type="entry name" value="ANAPHASE-PROMOTING COMPLEX SUBUNIT 5"/>
    <property type="match status" value="1"/>
</dbReference>
<dbReference type="GO" id="GO:0045842">
    <property type="term" value="P:positive regulation of mitotic metaphase/anaphase transition"/>
    <property type="evidence" value="ECO:0007669"/>
    <property type="project" value="TreeGrafter"/>
</dbReference>
<evidence type="ECO:0000256" key="6">
    <source>
        <dbReference type="ARBA" id="ARBA00023306"/>
    </source>
</evidence>
<evidence type="ECO:0000256" key="1">
    <source>
        <dbReference type="ARBA" id="ARBA00007450"/>
    </source>
</evidence>
<evidence type="ECO:0000313" key="11">
    <source>
        <dbReference type="Proteomes" id="UP000095023"/>
    </source>
</evidence>
<keyword evidence="5" id="KW-0833">Ubl conjugation pathway</keyword>
<evidence type="ECO:0000256" key="4">
    <source>
        <dbReference type="ARBA" id="ARBA00022776"/>
    </source>
</evidence>
<keyword evidence="4" id="KW-0498">Mitosis</keyword>
<dbReference type="PANTHER" id="PTHR12830:SF9">
    <property type="entry name" value="ANAPHASE-PROMOTING COMPLEX SUBUNIT 5"/>
    <property type="match status" value="1"/>
</dbReference>
<feature type="domain" description="Anaphase-promoting complex subunit 5" evidence="9">
    <location>
        <begin position="239"/>
        <end position="330"/>
    </location>
</feature>
<protein>
    <recommendedName>
        <fullName evidence="2">Anaphase-promoting complex subunit 5</fullName>
    </recommendedName>
    <alternativeName>
        <fullName evidence="7">Cyclosome subunit 5</fullName>
    </alternativeName>
</protein>
<evidence type="ECO:0000256" key="8">
    <source>
        <dbReference type="ARBA" id="ARBA00045696"/>
    </source>
</evidence>
<dbReference type="Pfam" id="PF12862">
    <property type="entry name" value="ANAPC5"/>
    <property type="match status" value="1"/>
</dbReference>
<reference evidence="11" key="1">
    <citation type="submission" date="2016-02" db="EMBL/GenBank/DDBJ databases">
        <title>Comparative genomics of biotechnologically important yeasts.</title>
        <authorList>
            <consortium name="DOE Joint Genome Institute"/>
            <person name="Riley R."/>
            <person name="Haridas S."/>
            <person name="Wolfe K.H."/>
            <person name="Lopes M.R."/>
            <person name="Hittinger C.T."/>
            <person name="Goker M."/>
            <person name="Salamov A."/>
            <person name="Wisecaver J."/>
            <person name="Long T.M."/>
            <person name="Aerts A.L."/>
            <person name="Barry K."/>
            <person name="Choi C."/>
            <person name="Clum A."/>
            <person name="Coughlan A.Y."/>
            <person name="Deshpande S."/>
            <person name="Douglass A.P."/>
            <person name="Hanson S.J."/>
            <person name="Klenk H.-P."/>
            <person name="Labutti K."/>
            <person name="Lapidus A."/>
            <person name="Lindquist E."/>
            <person name="Lipzen A."/>
            <person name="Meier-Kolthoff J.P."/>
            <person name="Ohm R.A."/>
            <person name="Otillar R.P."/>
            <person name="Pangilinan J."/>
            <person name="Peng Y."/>
            <person name="Rokas A."/>
            <person name="Rosa C.A."/>
            <person name="Scheuner C."/>
            <person name="Sibirny A.A."/>
            <person name="Slot J.C."/>
            <person name="Stielow J.B."/>
            <person name="Sun H."/>
            <person name="Kurtzman C.P."/>
            <person name="Blackwell M."/>
            <person name="Jeffries T.W."/>
            <person name="Grigoriev I.V."/>
        </authorList>
    </citation>
    <scope>NUCLEOTIDE SEQUENCE [LARGE SCALE GENOMIC DNA]</scope>
    <source>
        <strain evidence="11">NRRL Y-17796</strain>
    </source>
</reference>
<evidence type="ECO:0000256" key="3">
    <source>
        <dbReference type="ARBA" id="ARBA00022618"/>
    </source>
</evidence>
<keyword evidence="6" id="KW-0131">Cell cycle</keyword>
<dbReference type="GO" id="GO:0051301">
    <property type="term" value="P:cell division"/>
    <property type="evidence" value="ECO:0007669"/>
    <property type="project" value="UniProtKB-KW"/>
</dbReference>
<comment type="function">
    <text evidence="8">Component of the anaphase promoting complex/cyclosome (APC/C), a cell cycle-regulated E3 ubiquitin ligase that controls progression through mitosis and the G1 phase of the cell cycle. The APC/C complex acts by mediating ubiquitination and subsequent degradation of target proteins: it mainly mediates the formation of 'Lys-11'-linked polyubiquitin chains and, to a lower extent, the formation of 'Lys-48'- and 'Lys-63'-linked polyubiquitin chains. The APC/C complex catalyzes assembly of branched 'Lys-11'-/'Lys-48'-linked branched ubiquitin chains on target proteins.</text>
</comment>
<dbReference type="AlphaFoldDB" id="A0A1E4TBW3"/>
<name>A0A1E4TBW3_9ASCO</name>
<evidence type="ECO:0000313" key="10">
    <source>
        <dbReference type="EMBL" id="ODV89227.1"/>
    </source>
</evidence>
<keyword evidence="11" id="KW-1185">Reference proteome</keyword>
<comment type="similarity">
    <text evidence="1">Belongs to the APC5 family.</text>
</comment>
<gene>
    <name evidence="10" type="ORF">CANCADRAFT_136477</name>
</gene>